<keyword evidence="4" id="KW-0611">Plant defense</keyword>
<reference evidence="7" key="1">
    <citation type="submission" date="2018-06" db="EMBL/GenBank/DDBJ databases">
        <title>WGS assembly of Brassica rapa FPsc.</title>
        <authorList>
            <person name="Bowman J."/>
            <person name="Kohchi T."/>
            <person name="Yamato K."/>
            <person name="Jenkins J."/>
            <person name="Shu S."/>
            <person name="Ishizaki K."/>
            <person name="Yamaoka S."/>
            <person name="Nishihama R."/>
            <person name="Nakamura Y."/>
            <person name="Berger F."/>
            <person name="Adam C."/>
            <person name="Aki S."/>
            <person name="Althoff F."/>
            <person name="Araki T."/>
            <person name="Arteaga-Vazquez M."/>
            <person name="Balasubrmanian S."/>
            <person name="Bauer D."/>
            <person name="Boehm C."/>
            <person name="Briginshaw L."/>
            <person name="Caballero-Perez J."/>
            <person name="Catarino B."/>
            <person name="Chen F."/>
            <person name="Chiyoda S."/>
            <person name="Chovatia M."/>
            <person name="Davies K."/>
            <person name="Delmans M."/>
            <person name="Demura T."/>
            <person name="Dierschke T."/>
            <person name="Dolan L."/>
            <person name="Dorantes-Acosta A."/>
            <person name="Eklund D."/>
            <person name="Florent S."/>
            <person name="Flores-Sandoval E."/>
            <person name="Fujiyama A."/>
            <person name="Fukuzawa H."/>
            <person name="Galik B."/>
            <person name="Grimanelli D."/>
            <person name="Grimwood J."/>
            <person name="Grossniklaus U."/>
            <person name="Hamada T."/>
            <person name="Haseloff J."/>
            <person name="Hetherington A."/>
            <person name="Higo A."/>
            <person name="Hirakawa Y."/>
            <person name="Hundley H."/>
            <person name="Ikeda Y."/>
            <person name="Inoue K."/>
            <person name="Inoue S."/>
            <person name="Ishida S."/>
            <person name="Jia Q."/>
            <person name="Kakita M."/>
            <person name="Kanazawa T."/>
            <person name="Kawai Y."/>
            <person name="Kawashima T."/>
            <person name="Kennedy M."/>
            <person name="Kinose K."/>
            <person name="Kinoshita T."/>
            <person name="Kohara Y."/>
            <person name="Koide E."/>
            <person name="Komatsu K."/>
            <person name="Kopischke S."/>
            <person name="Kubo M."/>
            <person name="Kyozuka J."/>
            <person name="Lagercrantz U."/>
            <person name="Lin S."/>
            <person name="Lindquist E."/>
            <person name="Lipzen A."/>
            <person name="Lu C."/>
            <person name="Luna E."/>
            <person name="Martienssen R."/>
            <person name="Minamino N."/>
            <person name="Mizutani M."/>
            <person name="Mizutani M."/>
            <person name="Mochizuki N."/>
            <person name="Monte I."/>
            <person name="Mosher R."/>
            <person name="Nagasaki H."/>
            <person name="Nakagami H."/>
            <person name="Naramoto S."/>
            <person name="Nishitani K."/>
            <person name="Ohtani M."/>
            <person name="Okamoto T."/>
            <person name="Okumura M."/>
            <person name="Phillips J."/>
            <person name="Pollak B."/>
            <person name="Reinders A."/>
            <person name="Roevekamp M."/>
            <person name="Sano R."/>
            <person name="Sawa S."/>
            <person name="Schmid M."/>
            <person name="Shirakawa M."/>
            <person name="Solano R."/>
            <person name="Spunde A."/>
            <person name="Suetsugu N."/>
            <person name="Sugano S."/>
            <person name="Sugiyama A."/>
            <person name="Sun R."/>
            <person name="Suzuki Y."/>
            <person name="Takenaka M."/>
            <person name="Takezawa D."/>
            <person name="Tomogane H."/>
            <person name="Tsuzuki M."/>
            <person name="Ueda T."/>
            <person name="Umeda M."/>
            <person name="Ward J."/>
            <person name="Watanabe Y."/>
            <person name="Yazaki K."/>
            <person name="Yokoyama R."/>
            <person name="Yoshitake Y."/>
            <person name="Yotsui I."/>
            <person name="Zachgo S."/>
            <person name="Schmutz J."/>
        </authorList>
    </citation>
    <scope>NUCLEOTIDE SEQUENCE [LARGE SCALE GENOMIC DNA]</scope>
</reference>
<dbReference type="InterPro" id="IPR010851">
    <property type="entry name" value="DEFL"/>
</dbReference>
<dbReference type="EMBL" id="KZ864805">
    <property type="protein sequence ID" value="RIA05023.1"/>
    <property type="molecule type" value="Genomic_DNA"/>
</dbReference>
<evidence type="ECO:0000256" key="4">
    <source>
        <dbReference type="ARBA" id="ARBA00022821"/>
    </source>
</evidence>
<feature type="signal peptide" evidence="6">
    <location>
        <begin position="1"/>
        <end position="27"/>
    </location>
</feature>
<keyword evidence="2" id="KW-0929">Antimicrobial</keyword>
<evidence type="ECO:0000256" key="6">
    <source>
        <dbReference type="SAM" id="SignalP"/>
    </source>
</evidence>
<feature type="chain" id="PRO_5017441929" description="Knottin scorpion toxin-like domain-containing protein" evidence="6">
    <location>
        <begin position="28"/>
        <end position="83"/>
    </location>
</feature>
<organism evidence="7">
    <name type="scientific">Brassica campestris</name>
    <name type="common">Field mustard</name>
    <dbReference type="NCBI Taxonomy" id="3711"/>
    <lineage>
        <taxon>Eukaryota</taxon>
        <taxon>Viridiplantae</taxon>
        <taxon>Streptophyta</taxon>
        <taxon>Embryophyta</taxon>
        <taxon>Tracheophyta</taxon>
        <taxon>Spermatophyta</taxon>
        <taxon>Magnoliopsida</taxon>
        <taxon>eudicotyledons</taxon>
        <taxon>Gunneridae</taxon>
        <taxon>Pentapetalae</taxon>
        <taxon>rosids</taxon>
        <taxon>malvids</taxon>
        <taxon>Brassicales</taxon>
        <taxon>Brassicaceae</taxon>
        <taxon>Brassiceae</taxon>
        <taxon>Brassica</taxon>
    </lineage>
</organism>
<evidence type="ECO:0008006" key="8">
    <source>
        <dbReference type="Google" id="ProtNLM"/>
    </source>
</evidence>
<keyword evidence="6" id="KW-0732">Signal</keyword>
<dbReference type="PROSITE" id="PS51257">
    <property type="entry name" value="PROKAR_LIPOPROTEIN"/>
    <property type="match status" value="1"/>
</dbReference>
<evidence type="ECO:0000313" key="7">
    <source>
        <dbReference type="EMBL" id="RIA05023.1"/>
    </source>
</evidence>
<sequence>MSTEKIQFTSLLLIFLIASYHFSQSFAAGCKYQGYCKTDDDCIKICVGHEIDPSFMICILSDPKKNKCCCLTHIYKNTQFKLA</sequence>
<evidence type="ECO:0000256" key="2">
    <source>
        <dbReference type="ARBA" id="ARBA00022529"/>
    </source>
</evidence>
<dbReference type="AlphaFoldDB" id="A0A397KZK9"/>
<gene>
    <name evidence="7" type="ORF">BRARA_K00628</name>
</gene>
<dbReference type="GO" id="GO:0050832">
    <property type="term" value="P:defense response to fungus"/>
    <property type="evidence" value="ECO:0007669"/>
    <property type="project" value="UniProtKB-KW"/>
</dbReference>
<dbReference type="GO" id="GO:0031640">
    <property type="term" value="P:killing of cells of another organism"/>
    <property type="evidence" value="ECO:0007669"/>
    <property type="project" value="UniProtKB-KW"/>
</dbReference>
<evidence type="ECO:0000256" key="3">
    <source>
        <dbReference type="ARBA" id="ARBA00022577"/>
    </source>
</evidence>
<protein>
    <recommendedName>
        <fullName evidence="8">Knottin scorpion toxin-like domain-containing protein</fullName>
    </recommendedName>
</protein>
<name>A0A397KZK9_BRACM</name>
<dbReference type="Proteomes" id="UP000264353">
    <property type="component" value="Unassembled WGS sequence"/>
</dbReference>
<dbReference type="Pfam" id="PF25052">
    <property type="entry name" value="AtDEF-like"/>
    <property type="match status" value="1"/>
</dbReference>
<keyword evidence="3" id="KW-0295">Fungicide</keyword>
<evidence type="ECO:0000256" key="1">
    <source>
        <dbReference type="ARBA" id="ARBA00006722"/>
    </source>
</evidence>
<keyword evidence="5" id="KW-1015">Disulfide bond</keyword>
<proteinExistence type="inferred from homology"/>
<evidence type="ECO:0000256" key="5">
    <source>
        <dbReference type="ARBA" id="ARBA00023157"/>
    </source>
</evidence>
<accession>A0A397KZK9</accession>
<comment type="similarity">
    <text evidence="1">Belongs to the DEFL family.</text>
</comment>